<dbReference type="Proteomes" id="UP000193144">
    <property type="component" value="Unassembled WGS sequence"/>
</dbReference>
<proteinExistence type="inferred from homology"/>
<dbReference type="EMBL" id="MCFA01000053">
    <property type="protein sequence ID" value="ORY12256.1"/>
    <property type="molecule type" value="Genomic_DNA"/>
</dbReference>
<dbReference type="AlphaFoldDB" id="A0A1Y1ZPU9"/>
<dbReference type="SMART" id="SM00739">
    <property type="entry name" value="KOW"/>
    <property type="match status" value="1"/>
</dbReference>
<dbReference type="GO" id="GO:0006412">
    <property type="term" value="P:translation"/>
    <property type="evidence" value="ECO:0007669"/>
    <property type="project" value="InterPro"/>
</dbReference>
<evidence type="ECO:0000256" key="1">
    <source>
        <dbReference type="ARBA" id="ARBA00010618"/>
    </source>
</evidence>
<feature type="domain" description="KOW" evidence="5">
    <location>
        <begin position="154"/>
        <end position="181"/>
    </location>
</feature>
<accession>A0A1Y1ZPU9</accession>
<keyword evidence="7" id="KW-1185">Reference proteome</keyword>
<dbReference type="InterPro" id="IPR003256">
    <property type="entry name" value="Ribosomal_uL24"/>
</dbReference>
<dbReference type="PROSITE" id="PS01108">
    <property type="entry name" value="RIBOSOMAL_L24"/>
    <property type="match status" value="1"/>
</dbReference>
<dbReference type="OrthoDB" id="359154at2759"/>
<dbReference type="GO" id="GO:0003735">
    <property type="term" value="F:structural constituent of ribosome"/>
    <property type="evidence" value="ECO:0007669"/>
    <property type="project" value="InterPro"/>
</dbReference>
<gene>
    <name evidence="6" type="ORF">BCR34DRAFT_564113</name>
</gene>
<dbReference type="CDD" id="cd06089">
    <property type="entry name" value="KOW_RPL26"/>
    <property type="match status" value="1"/>
</dbReference>
<evidence type="ECO:0000313" key="6">
    <source>
        <dbReference type="EMBL" id="ORY12256.1"/>
    </source>
</evidence>
<evidence type="ECO:0000313" key="7">
    <source>
        <dbReference type="Proteomes" id="UP000193144"/>
    </source>
</evidence>
<reference evidence="6 7" key="1">
    <citation type="submission" date="2016-07" db="EMBL/GenBank/DDBJ databases">
        <title>Pervasive Adenine N6-methylation of Active Genes in Fungi.</title>
        <authorList>
            <consortium name="DOE Joint Genome Institute"/>
            <person name="Mondo S.J."/>
            <person name="Dannebaum R.O."/>
            <person name="Kuo R.C."/>
            <person name="Labutti K."/>
            <person name="Haridas S."/>
            <person name="Kuo A."/>
            <person name="Salamov A."/>
            <person name="Ahrendt S.R."/>
            <person name="Lipzen A."/>
            <person name="Sullivan W."/>
            <person name="Andreopoulos W.B."/>
            <person name="Clum A."/>
            <person name="Lindquist E."/>
            <person name="Daum C."/>
            <person name="Ramamoorthy G.K."/>
            <person name="Gryganskyi A."/>
            <person name="Culley D."/>
            <person name="Magnuson J.K."/>
            <person name="James T.Y."/>
            <person name="O'Malley M.A."/>
            <person name="Stajich J.E."/>
            <person name="Spatafora J.W."/>
            <person name="Visel A."/>
            <person name="Grigoriev I.V."/>
        </authorList>
    </citation>
    <scope>NUCLEOTIDE SEQUENCE [LARGE SCALE GENOMIC DNA]</scope>
    <source>
        <strain evidence="6 7">CBS 115471</strain>
    </source>
</reference>
<dbReference type="InterPro" id="IPR014722">
    <property type="entry name" value="Rib_uL2_dom2"/>
</dbReference>
<dbReference type="InterPro" id="IPR008991">
    <property type="entry name" value="Translation_prot_SH3-like_sf"/>
</dbReference>
<dbReference type="GO" id="GO:1990904">
    <property type="term" value="C:ribonucleoprotein complex"/>
    <property type="evidence" value="ECO:0007669"/>
    <property type="project" value="UniProtKB-KW"/>
</dbReference>
<feature type="region of interest" description="Disordered" evidence="4">
    <location>
        <begin position="1"/>
        <end position="20"/>
    </location>
</feature>
<dbReference type="InterPro" id="IPR005825">
    <property type="entry name" value="Ribosomal_uL24_CS"/>
</dbReference>
<dbReference type="SUPFAM" id="SSF50104">
    <property type="entry name" value="Translation proteins SH3-like domain"/>
    <property type="match status" value="1"/>
</dbReference>
<evidence type="ECO:0000259" key="5">
    <source>
        <dbReference type="SMART" id="SM00739"/>
    </source>
</evidence>
<name>A0A1Y1ZPU9_9PLEO</name>
<evidence type="ECO:0000256" key="2">
    <source>
        <dbReference type="ARBA" id="ARBA00022980"/>
    </source>
</evidence>
<keyword evidence="2" id="KW-0689">Ribosomal protein</keyword>
<dbReference type="Pfam" id="PF22682">
    <property type="entry name" value="Ribosomal_uL24m-like"/>
    <property type="match status" value="1"/>
</dbReference>
<dbReference type="STRING" id="1231657.A0A1Y1ZPU9"/>
<evidence type="ECO:0000256" key="4">
    <source>
        <dbReference type="SAM" id="MobiDB-lite"/>
    </source>
</evidence>
<protein>
    <recommendedName>
        <fullName evidence="5">KOW domain-containing protein</fullName>
    </recommendedName>
</protein>
<keyword evidence="3" id="KW-0687">Ribonucleoprotein</keyword>
<dbReference type="InterPro" id="IPR041988">
    <property type="entry name" value="Ribosomal_uL24_KOW"/>
</dbReference>
<comment type="caution">
    <text evidence="6">The sequence shown here is derived from an EMBL/GenBank/DDBJ whole genome shotgun (WGS) entry which is preliminary data.</text>
</comment>
<organism evidence="6 7">
    <name type="scientific">Clohesyomyces aquaticus</name>
    <dbReference type="NCBI Taxonomy" id="1231657"/>
    <lineage>
        <taxon>Eukaryota</taxon>
        <taxon>Fungi</taxon>
        <taxon>Dikarya</taxon>
        <taxon>Ascomycota</taxon>
        <taxon>Pezizomycotina</taxon>
        <taxon>Dothideomycetes</taxon>
        <taxon>Pleosporomycetidae</taxon>
        <taxon>Pleosporales</taxon>
        <taxon>Lindgomycetaceae</taxon>
        <taxon>Clohesyomyces</taxon>
    </lineage>
</organism>
<dbReference type="PANTHER" id="PTHR12903">
    <property type="entry name" value="MITOCHONDRIAL RIBOSOMAL PROTEIN L24"/>
    <property type="match status" value="1"/>
</dbReference>
<dbReference type="GO" id="GO:0005840">
    <property type="term" value="C:ribosome"/>
    <property type="evidence" value="ECO:0007669"/>
    <property type="project" value="UniProtKB-KW"/>
</dbReference>
<dbReference type="InterPro" id="IPR005824">
    <property type="entry name" value="KOW"/>
</dbReference>
<comment type="similarity">
    <text evidence="1">Belongs to the universal ribosomal protein uL24 family.</text>
</comment>
<evidence type="ECO:0000256" key="3">
    <source>
        <dbReference type="ARBA" id="ARBA00023274"/>
    </source>
</evidence>
<dbReference type="Gene3D" id="2.30.30.30">
    <property type="match status" value="1"/>
</dbReference>
<dbReference type="GO" id="GO:0003723">
    <property type="term" value="F:RNA binding"/>
    <property type="evidence" value="ECO:0007669"/>
    <property type="project" value="InterPro"/>
</dbReference>
<sequence length="453" mass="52807">MQRILRPAGQHIAGSAKGKPSFHQTALFSSTSQTLLETEVQQEEKTLSPFEERLQDRARRALRTQTRRLERRKARERKSTIRSWAREHRGFENANVLSAVKEARQKWKEDWKLGPLRPNRAIGGLKDTYGALPRERLTKIQVPKHLRLPKEMIPFRQGDRVVVMRGPDKGKIGTVKEFNRDCNDVLLENMNMAWADTEAFSTMRTPTNPGRQETNLPYVFSDLRLVMRWEDPRDGREKDVIVDDIEFKPVREGDGSGRSPVNPWTLKPTYHRYVAGTNIMIEMSEDDLKTEKDPGYRSHDDDTKSDIIESEQHHTFTYPLVRLPMPPSVIDELRNPYAKTRTRHDEEWLRQHEIREQQKVEKEKTPEYMKTPTQVLRELQAQKRAQEKEAKKQEQMMLAEHLTRKIGEMVLKNAPKAPVGYVKMTAEERARVLMGKPAKLRKRRELSLGPLSL</sequence>